<dbReference type="Gene3D" id="3.40.630.190">
    <property type="entry name" value="LCP protein"/>
    <property type="match status" value="1"/>
</dbReference>
<dbReference type="EMBL" id="VBAO01000072">
    <property type="protein sequence ID" value="TMI83539.1"/>
    <property type="molecule type" value="Genomic_DNA"/>
</dbReference>
<gene>
    <name evidence="5" type="ORF">E6H04_02705</name>
</gene>
<proteinExistence type="inferred from homology"/>
<dbReference type="Pfam" id="PF03816">
    <property type="entry name" value="LytR_cpsA_psr"/>
    <property type="match status" value="1"/>
</dbReference>
<evidence type="ECO:0000313" key="5">
    <source>
        <dbReference type="EMBL" id="TMI83539.1"/>
    </source>
</evidence>
<feature type="domain" description="Cell envelope-related transcriptional attenuator" evidence="4">
    <location>
        <begin position="105"/>
        <end position="251"/>
    </location>
</feature>
<keyword evidence="3" id="KW-1133">Transmembrane helix</keyword>
<organism evidence="5 6">
    <name type="scientific">Candidatus Segetimicrobium genomatis</name>
    <dbReference type="NCBI Taxonomy" id="2569760"/>
    <lineage>
        <taxon>Bacteria</taxon>
        <taxon>Bacillati</taxon>
        <taxon>Candidatus Sysuimicrobiota</taxon>
        <taxon>Candidatus Sysuimicrobiia</taxon>
        <taxon>Candidatus Sysuimicrobiales</taxon>
        <taxon>Candidatus Segetimicrobiaceae</taxon>
        <taxon>Candidatus Segetimicrobium</taxon>
    </lineage>
</organism>
<dbReference type="InterPro" id="IPR050922">
    <property type="entry name" value="LytR/CpsA/Psr_CW_biosynth"/>
</dbReference>
<protein>
    <submittedName>
        <fullName evidence="5">LytR family transcriptional regulator</fullName>
    </submittedName>
</protein>
<evidence type="ECO:0000313" key="6">
    <source>
        <dbReference type="Proteomes" id="UP000320048"/>
    </source>
</evidence>
<name>A0A537JJ26_9BACT</name>
<feature type="transmembrane region" description="Helical" evidence="3">
    <location>
        <begin position="41"/>
        <end position="63"/>
    </location>
</feature>
<evidence type="ECO:0000259" key="4">
    <source>
        <dbReference type="Pfam" id="PF03816"/>
    </source>
</evidence>
<sequence>MKGTMPSDPGESAGPSATPESPAQPTRAAQPRRPWTRAARWGVRGLAGALGVLMLAAIGGVAVTSTPIRALLPWSPFAQRMNILIMGLDRTVSDQNPNVVYPVSRTDTLIAASFDPMARRVSLLSIPRDTLASVPGHGTAKINAAYAWGGPPLAIRTVENFLGVRFPYYVALPERGFVHLIDAVGGISVHVDKDLNYDDSWDGLHIHLKKGYRLLGGKAAMEFARFRHDSRGDFGRIQRQQEVMRALIDELRRPRIVAHFGRVVRVFGEDIQTNLTHDQLIALAFFGARLPSGGLVRVTLPSTPAGDDVVPDIPRAREVVARIFYGMEVGALTRTTVELVADATPRTPAGDALARIQALGIRIVGFRTAANPGPVTVIVHRGSPQVAGIVAGLVGGTPVTGGPRLGGPDLTILLAGAAGTAPPGGLPR</sequence>
<dbReference type="PANTHER" id="PTHR33392">
    <property type="entry name" value="POLYISOPRENYL-TEICHOIC ACID--PEPTIDOGLYCAN TEICHOIC ACID TRANSFERASE TAGU"/>
    <property type="match status" value="1"/>
</dbReference>
<dbReference type="PANTHER" id="PTHR33392:SF6">
    <property type="entry name" value="POLYISOPRENYL-TEICHOIC ACID--PEPTIDOGLYCAN TEICHOIC ACID TRANSFERASE TAGU"/>
    <property type="match status" value="1"/>
</dbReference>
<comment type="caution">
    <text evidence="5">The sequence shown here is derived from an EMBL/GenBank/DDBJ whole genome shotgun (WGS) entry which is preliminary data.</text>
</comment>
<evidence type="ECO:0000256" key="2">
    <source>
        <dbReference type="SAM" id="MobiDB-lite"/>
    </source>
</evidence>
<keyword evidence="3" id="KW-0472">Membrane</keyword>
<reference evidence="5 6" key="1">
    <citation type="journal article" date="2019" name="Nat. Microbiol.">
        <title>Mediterranean grassland soil C-N compound turnover is dependent on rainfall and depth, and is mediated by genomically divergent microorganisms.</title>
        <authorList>
            <person name="Diamond S."/>
            <person name="Andeer P.F."/>
            <person name="Li Z."/>
            <person name="Crits-Christoph A."/>
            <person name="Burstein D."/>
            <person name="Anantharaman K."/>
            <person name="Lane K.R."/>
            <person name="Thomas B.C."/>
            <person name="Pan C."/>
            <person name="Northen T.R."/>
            <person name="Banfield J.F."/>
        </authorList>
    </citation>
    <scope>NUCLEOTIDE SEQUENCE [LARGE SCALE GENOMIC DNA]</scope>
    <source>
        <strain evidence="5">NP_7</strain>
    </source>
</reference>
<comment type="similarity">
    <text evidence="1">Belongs to the LytR/CpsA/Psr (LCP) family.</text>
</comment>
<feature type="region of interest" description="Disordered" evidence="2">
    <location>
        <begin position="1"/>
        <end position="35"/>
    </location>
</feature>
<dbReference type="AlphaFoldDB" id="A0A537JJ26"/>
<dbReference type="InterPro" id="IPR004474">
    <property type="entry name" value="LytR_CpsA_psr"/>
</dbReference>
<dbReference type="Proteomes" id="UP000320048">
    <property type="component" value="Unassembled WGS sequence"/>
</dbReference>
<evidence type="ECO:0000256" key="1">
    <source>
        <dbReference type="ARBA" id="ARBA00006068"/>
    </source>
</evidence>
<keyword evidence="3" id="KW-0812">Transmembrane</keyword>
<dbReference type="NCBIfam" id="TIGR00350">
    <property type="entry name" value="lytR_cpsA_psr"/>
    <property type="match status" value="1"/>
</dbReference>
<evidence type="ECO:0000256" key="3">
    <source>
        <dbReference type="SAM" id="Phobius"/>
    </source>
</evidence>
<accession>A0A537JJ26</accession>